<dbReference type="InterPro" id="IPR037522">
    <property type="entry name" value="HD_GYP_dom"/>
</dbReference>
<keyword evidence="3" id="KW-1185">Reference proteome</keyword>
<proteinExistence type="predicted"/>
<sequence>MKWLRQWLAAAPSDKHAQRLFQSLLTLAWSVESKDPYTGGHLWRVSRFAYTLAEEEGWSEEDRAAVTLGGFLHDLGKVSVPDEILRKTAQLTDDEFAVIQNHPNEGLYILEGHPLATIVSNAVGLHHECVDGKGYPNQLHDHLIPADAKVIAICDAFDAMTSQRPYRNAMPKEKAIAIIEENLGTQFDEKLGARFVGLAKAGKLDSIIAHTDEGIPLYHCPTCGPTITRYRSDKSGHLLHCPVCLQQAKLVKADGTYTLAPTGVQLSPAKQRRKPDTALIRRVIQETIDTIPTQALLARANERHLDLDT</sequence>
<dbReference type="SUPFAM" id="SSF109604">
    <property type="entry name" value="HD-domain/PDEase-like"/>
    <property type="match status" value="1"/>
</dbReference>
<name>A0ABX6K4F6_SALCS</name>
<dbReference type="SMART" id="SM00471">
    <property type="entry name" value="HDc"/>
    <property type="match status" value="1"/>
</dbReference>
<dbReference type="Gene3D" id="1.10.3210.10">
    <property type="entry name" value="Hypothetical protein af1432"/>
    <property type="match status" value="1"/>
</dbReference>
<evidence type="ECO:0000313" key="2">
    <source>
        <dbReference type="EMBL" id="QIR06349.1"/>
    </source>
</evidence>
<dbReference type="PROSITE" id="PS51832">
    <property type="entry name" value="HD_GYP"/>
    <property type="match status" value="1"/>
</dbReference>
<protein>
    <submittedName>
        <fullName evidence="2">HD domain-containing protein</fullName>
    </submittedName>
</protein>
<reference evidence="2 3" key="1">
    <citation type="submission" date="2020-03" db="EMBL/GenBank/DDBJ databases">
        <title>Genome mining reveals the biosynthetic pathways of PHA and ectoines of the halophilic strain Salinivibrio costicola M318 isolated from fermented shrimp paste.</title>
        <authorList>
            <person name="Doan T.V."/>
            <person name="Tran L.T."/>
            <person name="Trieu T.A."/>
            <person name="Nguyen Q.V."/>
            <person name="Quach T.N."/>
            <person name="Phi T.Q."/>
            <person name="Kumar S."/>
        </authorList>
    </citation>
    <scope>NUCLEOTIDE SEQUENCE [LARGE SCALE GENOMIC DNA]</scope>
    <source>
        <strain evidence="2 3">M318</strain>
    </source>
</reference>
<dbReference type="EMBL" id="CP050266">
    <property type="protein sequence ID" value="QIR06349.1"/>
    <property type="molecule type" value="Genomic_DNA"/>
</dbReference>
<organism evidence="2 3">
    <name type="scientific">Salinivibrio costicola</name>
    <name type="common">Vibrio costicola</name>
    <dbReference type="NCBI Taxonomy" id="51367"/>
    <lineage>
        <taxon>Bacteria</taxon>
        <taxon>Pseudomonadati</taxon>
        <taxon>Pseudomonadota</taxon>
        <taxon>Gammaproteobacteria</taxon>
        <taxon>Vibrionales</taxon>
        <taxon>Vibrionaceae</taxon>
        <taxon>Salinivibrio</taxon>
    </lineage>
</organism>
<evidence type="ECO:0000313" key="3">
    <source>
        <dbReference type="Proteomes" id="UP000501408"/>
    </source>
</evidence>
<dbReference type="Proteomes" id="UP000501408">
    <property type="component" value="Chromosome 1"/>
</dbReference>
<dbReference type="Pfam" id="PF13487">
    <property type="entry name" value="HD_5"/>
    <property type="match status" value="1"/>
</dbReference>
<feature type="domain" description="HD-GYP" evidence="1">
    <location>
        <begin position="16"/>
        <end position="211"/>
    </location>
</feature>
<accession>A0ABX6K4F6</accession>
<dbReference type="CDD" id="cd00077">
    <property type="entry name" value="HDc"/>
    <property type="match status" value="1"/>
</dbReference>
<evidence type="ECO:0000259" key="1">
    <source>
        <dbReference type="PROSITE" id="PS51832"/>
    </source>
</evidence>
<dbReference type="RefSeq" id="WP_167314528.1">
    <property type="nucleotide sequence ID" value="NZ_CP050266.1"/>
</dbReference>
<dbReference type="InterPro" id="IPR003607">
    <property type="entry name" value="HD/PDEase_dom"/>
</dbReference>
<gene>
    <name evidence="2" type="ORF">HBA18_08135</name>
</gene>
<dbReference type="PANTHER" id="PTHR43155:SF2">
    <property type="entry name" value="CYCLIC DI-GMP PHOSPHODIESTERASE PA4108"/>
    <property type="match status" value="1"/>
</dbReference>
<dbReference type="PANTHER" id="PTHR43155">
    <property type="entry name" value="CYCLIC DI-GMP PHOSPHODIESTERASE PA4108-RELATED"/>
    <property type="match status" value="1"/>
</dbReference>